<gene>
    <name evidence="13" type="ORF">BLGHR1_14503</name>
</gene>
<keyword evidence="7 12" id="KW-1133">Transmembrane helix</keyword>
<evidence type="ECO:0000256" key="9">
    <source>
        <dbReference type="ARBA" id="ARBA00023136"/>
    </source>
</evidence>
<dbReference type="InterPro" id="IPR002067">
    <property type="entry name" value="MCP"/>
</dbReference>
<evidence type="ECO:0000256" key="4">
    <source>
        <dbReference type="ARBA" id="ARBA00022692"/>
    </source>
</evidence>
<feature type="transmembrane region" description="Helical" evidence="12">
    <location>
        <begin position="258"/>
        <end position="280"/>
    </location>
</feature>
<evidence type="ECO:0000256" key="12">
    <source>
        <dbReference type="SAM" id="Phobius"/>
    </source>
</evidence>
<evidence type="ECO:0000256" key="3">
    <source>
        <dbReference type="ARBA" id="ARBA00022448"/>
    </source>
</evidence>
<dbReference type="InterPro" id="IPR050567">
    <property type="entry name" value="Mitochondrial_Carrier"/>
</dbReference>
<keyword evidence="8" id="KW-0496">Mitochondrion</keyword>
<evidence type="ECO:0000313" key="14">
    <source>
        <dbReference type="Proteomes" id="UP000275772"/>
    </source>
</evidence>
<evidence type="ECO:0000313" key="13">
    <source>
        <dbReference type="EMBL" id="SZF03709.1"/>
    </source>
</evidence>
<feature type="repeat" description="Solcar" evidence="10">
    <location>
        <begin position="189"/>
        <end position="287"/>
    </location>
</feature>
<dbReference type="EMBL" id="UNSH01000056">
    <property type="protein sequence ID" value="SZF03709.1"/>
    <property type="molecule type" value="Genomic_DNA"/>
</dbReference>
<dbReference type="PANTHER" id="PTHR45624:SF10">
    <property type="entry name" value="SLC (SOLUTE CARRIER) HOMOLOG"/>
    <property type="match status" value="1"/>
</dbReference>
<dbReference type="Gene3D" id="1.50.40.10">
    <property type="entry name" value="Mitochondrial carrier domain"/>
    <property type="match status" value="1"/>
</dbReference>
<dbReference type="Proteomes" id="UP000275772">
    <property type="component" value="Unassembled WGS sequence"/>
</dbReference>
<reference evidence="13 14" key="1">
    <citation type="submission" date="2017-11" db="EMBL/GenBank/DDBJ databases">
        <authorList>
            <person name="Kracher B."/>
        </authorList>
    </citation>
    <scope>NUCLEOTIDE SEQUENCE [LARGE SCALE GENOMIC DNA]</scope>
    <source>
        <strain evidence="13 14">RACE1</strain>
    </source>
</reference>
<feature type="repeat" description="Solcar" evidence="10">
    <location>
        <begin position="92"/>
        <end position="177"/>
    </location>
</feature>
<accession>A0A383UVA7</accession>
<evidence type="ECO:0000256" key="5">
    <source>
        <dbReference type="ARBA" id="ARBA00022737"/>
    </source>
</evidence>
<dbReference type="InterPro" id="IPR023395">
    <property type="entry name" value="MCP_dom_sf"/>
</dbReference>
<evidence type="ECO:0000256" key="10">
    <source>
        <dbReference type="PROSITE-ProRule" id="PRU00282"/>
    </source>
</evidence>
<proteinExistence type="inferred from homology"/>
<comment type="subcellular location">
    <subcellularLocation>
        <location evidence="1">Mitochondrion inner membrane</location>
        <topology evidence="1">Multi-pass membrane protein</topology>
    </subcellularLocation>
</comment>
<dbReference type="GO" id="GO:0022857">
    <property type="term" value="F:transmembrane transporter activity"/>
    <property type="evidence" value="ECO:0007669"/>
    <property type="project" value="TreeGrafter"/>
</dbReference>
<comment type="similarity">
    <text evidence="2 11">Belongs to the mitochondrial carrier (TC 2.A.29) family.</text>
</comment>
<dbReference type="GO" id="GO:0005743">
    <property type="term" value="C:mitochondrial inner membrane"/>
    <property type="evidence" value="ECO:0007669"/>
    <property type="project" value="UniProtKB-SubCell"/>
</dbReference>
<keyword evidence="3 11" id="KW-0813">Transport</keyword>
<dbReference type="InterPro" id="IPR018108">
    <property type="entry name" value="MCP_transmembrane"/>
</dbReference>
<dbReference type="PROSITE" id="PS50920">
    <property type="entry name" value="SOLCAR"/>
    <property type="match status" value="2"/>
</dbReference>
<dbReference type="Pfam" id="PF00153">
    <property type="entry name" value="Mito_carr"/>
    <property type="match status" value="3"/>
</dbReference>
<evidence type="ECO:0000256" key="1">
    <source>
        <dbReference type="ARBA" id="ARBA00004448"/>
    </source>
</evidence>
<name>A0A383UVA7_BLUHO</name>
<evidence type="ECO:0000256" key="8">
    <source>
        <dbReference type="ARBA" id="ARBA00023128"/>
    </source>
</evidence>
<dbReference type="PRINTS" id="PR00926">
    <property type="entry name" value="MITOCARRIER"/>
</dbReference>
<evidence type="ECO:0000256" key="7">
    <source>
        <dbReference type="ARBA" id="ARBA00022989"/>
    </source>
</evidence>
<dbReference type="SUPFAM" id="SSF103506">
    <property type="entry name" value="Mitochondrial carrier"/>
    <property type="match status" value="1"/>
</dbReference>
<evidence type="ECO:0000256" key="11">
    <source>
        <dbReference type="RuleBase" id="RU000488"/>
    </source>
</evidence>
<feature type="transmembrane region" description="Helical" evidence="12">
    <location>
        <begin position="6"/>
        <end position="25"/>
    </location>
</feature>
<protein>
    <recommendedName>
        <fullName evidence="15">Mitochondrial carrier protein</fullName>
    </recommendedName>
</protein>
<keyword evidence="5" id="KW-0677">Repeat</keyword>
<keyword evidence="9 10" id="KW-0472">Membrane</keyword>
<dbReference type="PANTHER" id="PTHR45624">
    <property type="entry name" value="MITOCHONDRIAL BASIC AMINO ACIDS TRANSPORTER-RELATED"/>
    <property type="match status" value="1"/>
</dbReference>
<keyword evidence="6" id="KW-0999">Mitochondrion inner membrane</keyword>
<dbReference type="AlphaFoldDB" id="A0A383UVA7"/>
<feature type="transmembrane region" description="Helical" evidence="12">
    <location>
        <begin position="54"/>
        <end position="74"/>
    </location>
</feature>
<keyword evidence="4 10" id="KW-0812">Transmembrane</keyword>
<sequence length="298" mass="32309">MSADFWAGYISGVVGILVGNPLDVIKVRLQCSPSSRICTSHASHTRQVMLSRSIILGAAAPTIGYGALNALLFTTYNRTLTLLNSDGRHGPTRPWMVFSAGAIGGLATWVISTPTELIKCRVQASSATRGLSSLVVAKSIFRSEGLRSLYLGGKVTALRDSIGYGVYFSTYELATRYASSFSYNKGFLEEATKVLVCGGLAGTLSWACVFPLDMIKTRLQTQPQKWIPKSGSTGMVLAQRAGAVKLARMAYRREGFSIFFRGLTVCSLRAFLVNATQWIVYEQVMSRLVQAHDLPALG</sequence>
<evidence type="ECO:0000256" key="2">
    <source>
        <dbReference type="ARBA" id="ARBA00006375"/>
    </source>
</evidence>
<evidence type="ECO:0000256" key="6">
    <source>
        <dbReference type="ARBA" id="ARBA00022792"/>
    </source>
</evidence>
<dbReference type="VEuPathDB" id="FungiDB:BLGHR1_14503"/>
<organism evidence="13 14">
    <name type="scientific">Blumeria hordei</name>
    <name type="common">Barley powdery mildew</name>
    <name type="synonym">Blumeria graminis f. sp. hordei</name>
    <dbReference type="NCBI Taxonomy" id="2867405"/>
    <lineage>
        <taxon>Eukaryota</taxon>
        <taxon>Fungi</taxon>
        <taxon>Dikarya</taxon>
        <taxon>Ascomycota</taxon>
        <taxon>Pezizomycotina</taxon>
        <taxon>Leotiomycetes</taxon>
        <taxon>Erysiphales</taxon>
        <taxon>Erysiphaceae</taxon>
        <taxon>Blumeria</taxon>
    </lineage>
</organism>
<evidence type="ECO:0008006" key="15">
    <source>
        <dbReference type="Google" id="ProtNLM"/>
    </source>
</evidence>
<feature type="transmembrane region" description="Helical" evidence="12">
    <location>
        <begin position="94"/>
        <end position="111"/>
    </location>
</feature>